<dbReference type="GO" id="GO:0005737">
    <property type="term" value="C:cytoplasm"/>
    <property type="evidence" value="ECO:0007669"/>
    <property type="project" value="TreeGrafter"/>
</dbReference>
<dbReference type="GO" id="GO:1905502">
    <property type="term" value="F:acetyl-CoA binding"/>
    <property type="evidence" value="ECO:0007669"/>
    <property type="project" value="TreeGrafter"/>
</dbReference>
<dbReference type="AlphaFoldDB" id="A0A0K0D524"/>
<keyword evidence="2" id="KW-1185">Reference proteome</keyword>
<dbReference type="PANTHER" id="PTHR13538:SF4">
    <property type="entry name" value="N-ALPHA-ACETYLTRANSFERASE 80"/>
    <property type="match status" value="1"/>
</dbReference>
<evidence type="ECO:0000313" key="2">
    <source>
        <dbReference type="Proteomes" id="UP000035642"/>
    </source>
</evidence>
<keyword evidence="1" id="KW-1133">Transmembrane helix</keyword>
<accession>A0A0K0D524</accession>
<dbReference type="Proteomes" id="UP000035642">
    <property type="component" value="Unassembled WGS sequence"/>
</dbReference>
<sequence>LGKLLMASLEDAAKNFGFKEAYLCTKNEVIFYERCGYKKCDPILHSATTMSPFPAVVAIEVFILFLIQIRKNLTSIKKTSPLLPVPPPPPLDFKKTLSKFLSTPNHQYMWKKLD</sequence>
<name>A0A0K0D524_ANGCA</name>
<feature type="transmembrane region" description="Helical" evidence="1">
    <location>
        <begin position="51"/>
        <end position="69"/>
    </location>
</feature>
<proteinExistence type="predicted"/>
<evidence type="ECO:0000313" key="3">
    <source>
        <dbReference type="WBParaSite" id="ACAC_0000516901-mRNA-1"/>
    </source>
</evidence>
<keyword evidence="1" id="KW-0472">Membrane</keyword>
<keyword evidence="1" id="KW-0812">Transmembrane</keyword>
<dbReference type="STRING" id="6313.A0A0K0D524"/>
<dbReference type="SUPFAM" id="SSF55729">
    <property type="entry name" value="Acyl-CoA N-acyltransferases (Nat)"/>
    <property type="match status" value="1"/>
</dbReference>
<dbReference type="InterPro" id="IPR016181">
    <property type="entry name" value="Acyl_CoA_acyltransferase"/>
</dbReference>
<organism evidence="2 3">
    <name type="scientific">Angiostrongylus cantonensis</name>
    <name type="common">Rat lungworm</name>
    <dbReference type="NCBI Taxonomy" id="6313"/>
    <lineage>
        <taxon>Eukaryota</taxon>
        <taxon>Metazoa</taxon>
        <taxon>Ecdysozoa</taxon>
        <taxon>Nematoda</taxon>
        <taxon>Chromadorea</taxon>
        <taxon>Rhabditida</taxon>
        <taxon>Rhabditina</taxon>
        <taxon>Rhabditomorpha</taxon>
        <taxon>Strongyloidea</taxon>
        <taxon>Metastrongylidae</taxon>
        <taxon>Angiostrongylus</taxon>
    </lineage>
</organism>
<dbReference type="GO" id="GO:0008080">
    <property type="term" value="F:N-acetyltransferase activity"/>
    <property type="evidence" value="ECO:0007669"/>
    <property type="project" value="InterPro"/>
</dbReference>
<dbReference type="InterPro" id="IPR039840">
    <property type="entry name" value="NAA80"/>
</dbReference>
<dbReference type="WBParaSite" id="ACAC_0000516901-mRNA-1">
    <property type="protein sequence ID" value="ACAC_0000516901-mRNA-1"/>
    <property type="gene ID" value="ACAC_0000516901"/>
</dbReference>
<reference evidence="3" key="2">
    <citation type="submission" date="2017-02" db="UniProtKB">
        <authorList>
            <consortium name="WormBaseParasite"/>
        </authorList>
    </citation>
    <scope>IDENTIFICATION</scope>
</reference>
<dbReference type="PANTHER" id="PTHR13538">
    <property type="entry name" value="N-ACETYLTRANSFERASE 6"/>
    <property type="match status" value="1"/>
</dbReference>
<evidence type="ECO:0000256" key="1">
    <source>
        <dbReference type="SAM" id="Phobius"/>
    </source>
</evidence>
<protein>
    <submittedName>
        <fullName evidence="3">N-acetyltransferase domain-containing protein</fullName>
    </submittedName>
</protein>
<dbReference type="Gene3D" id="3.40.630.30">
    <property type="match status" value="1"/>
</dbReference>
<reference evidence="2" key="1">
    <citation type="submission" date="2012-09" db="EMBL/GenBank/DDBJ databases">
        <authorList>
            <person name="Martin A.A."/>
        </authorList>
    </citation>
    <scope>NUCLEOTIDE SEQUENCE</scope>
</reference>